<feature type="region of interest" description="Disordered" evidence="1">
    <location>
        <begin position="70"/>
        <end position="102"/>
    </location>
</feature>
<feature type="compositionally biased region" description="Pro residues" evidence="1">
    <location>
        <begin position="256"/>
        <end position="276"/>
    </location>
</feature>
<dbReference type="EMBL" id="CAJHUB010000649">
    <property type="protein sequence ID" value="CAD7667865.1"/>
    <property type="molecule type" value="Genomic_DNA"/>
</dbReference>
<gene>
    <name evidence="2" type="ORF">NYPRO_LOCUS1147</name>
</gene>
<reference evidence="2" key="1">
    <citation type="submission" date="2020-12" db="EMBL/GenBank/DDBJ databases">
        <authorList>
            <consortium name="Molecular Ecology Group"/>
        </authorList>
    </citation>
    <scope>NUCLEOTIDE SEQUENCE</scope>
    <source>
        <strain evidence="2">TBG_1078</strain>
    </source>
</reference>
<keyword evidence="3" id="KW-1185">Reference proteome</keyword>
<evidence type="ECO:0000256" key="1">
    <source>
        <dbReference type="SAM" id="MobiDB-lite"/>
    </source>
</evidence>
<feature type="region of interest" description="Disordered" evidence="1">
    <location>
        <begin position="119"/>
        <end position="276"/>
    </location>
</feature>
<dbReference type="Proteomes" id="UP000645828">
    <property type="component" value="Unassembled WGS sequence"/>
</dbReference>
<evidence type="ECO:0000313" key="3">
    <source>
        <dbReference type="Proteomes" id="UP000645828"/>
    </source>
</evidence>
<dbReference type="AlphaFoldDB" id="A0A811XTG6"/>
<name>A0A811XTG6_NYCPR</name>
<sequence>MLSCCFRTSGGPRLRTARPTSSAPRGGCPVRALRRLWPFGRKGRKSTSEDVGRRLADTRSHLPTVVQLCPAAQQGQHGRRDGVSTEPSPGAGTQDCLGRPLTSPRPQFLYLLHFTDPEPVPVTVDASAPDRETDPYSDGDLCLDPSPDPAVASATAPATDAAPLLVPALDPDPAPAPDPEPDHDPAPAPDPDPESDQDSAPDPIPPSDLDPGFASAPDPAPAPVLTPSLAPDPAPSPAPDSDPDHAPVYDTDPDPATDPAPYADPSPSPPLPLLLPLPLPLLLLSSQRAPRSP</sequence>
<proteinExistence type="predicted"/>
<feature type="compositionally biased region" description="Pro residues" evidence="1">
    <location>
        <begin position="218"/>
        <end position="240"/>
    </location>
</feature>
<evidence type="ECO:0000313" key="2">
    <source>
        <dbReference type="EMBL" id="CAD7667865.1"/>
    </source>
</evidence>
<feature type="compositionally biased region" description="Low complexity" evidence="1">
    <location>
        <begin position="143"/>
        <end position="169"/>
    </location>
</feature>
<accession>A0A811XTG6</accession>
<protein>
    <submittedName>
        <fullName evidence="2">(raccoon dog) hypothetical protein</fullName>
    </submittedName>
</protein>
<comment type="caution">
    <text evidence="2">The sequence shown here is derived from an EMBL/GenBank/DDBJ whole genome shotgun (WGS) entry which is preliminary data.</text>
</comment>
<feature type="region of interest" description="Disordered" evidence="1">
    <location>
        <begin position="1"/>
        <end position="27"/>
    </location>
</feature>
<organism evidence="2 3">
    <name type="scientific">Nyctereutes procyonoides</name>
    <name type="common">Raccoon dog</name>
    <name type="synonym">Canis procyonoides</name>
    <dbReference type="NCBI Taxonomy" id="34880"/>
    <lineage>
        <taxon>Eukaryota</taxon>
        <taxon>Metazoa</taxon>
        <taxon>Chordata</taxon>
        <taxon>Craniata</taxon>
        <taxon>Vertebrata</taxon>
        <taxon>Euteleostomi</taxon>
        <taxon>Mammalia</taxon>
        <taxon>Eutheria</taxon>
        <taxon>Laurasiatheria</taxon>
        <taxon>Carnivora</taxon>
        <taxon>Caniformia</taxon>
        <taxon>Canidae</taxon>
        <taxon>Nyctereutes</taxon>
    </lineage>
</organism>